<evidence type="ECO:0000256" key="6">
    <source>
        <dbReference type="ARBA" id="ARBA00023004"/>
    </source>
</evidence>
<keyword evidence="9" id="KW-1185">Reference proteome</keyword>
<gene>
    <name evidence="8" type="ORF">CYMTET_17982</name>
</gene>
<evidence type="ECO:0000256" key="4">
    <source>
        <dbReference type="ARBA" id="ARBA00022964"/>
    </source>
</evidence>
<proteinExistence type="predicted"/>
<feature type="domain" description="Fe2OG dioxygenase" evidence="7">
    <location>
        <begin position="172"/>
        <end position="270"/>
    </location>
</feature>
<dbReference type="GO" id="GO:0008198">
    <property type="term" value="F:ferrous iron binding"/>
    <property type="evidence" value="ECO:0007669"/>
    <property type="project" value="TreeGrafter"/>
</dbReference>
<dbReference type="GO" id="GO:0031543">
    <property type="term" value="F:peptidyl-proline dioxygenase activity"/>
    <property type="evidence" value="ECO:0007669"/>
    <property type="project" value="TreeGrafter"/>
</dbReference>
<dbReference type="InterPro" id="IPR005123">
    <property type="entry name" value="Oxoglu/Fe-dep_dioxygenase_dom"/>
</dbReference>
<comment type="cofactor">
    <cofactor evidence="1">
        <name>L-ascorbate</name>
        <dbReference type="ChEBI" id="CHEBI:38290"/>
    </cofactor>
</comment>
<dbReference type="InterPro" id="IPR044862">
    <property type="entry name" value="Pro_4_hyd_alph_FE2OG_OXY"/>
</dbReference>
<dbReference type="Pfam" id="PF13640">
    <property type="entry name" value="2OG-FeII_Oxy_3"/>
    <property type="match status" value="1"/>
</dbReference>
<keyword evidence="2" id="KW-0479">Metal-binding</keyword>
<evidence type="ECO:0000256" key="5">
    <source>
        <dbReference type="ARBA" id="ARBA00023002"/>
    </source>
</evidence>
<dbReference type="PANTHER" id="PTHR12907">
    <property type="entry name" value="EGL NINE HOMOLOG-RELATED"/>
    <property type="match status" value="1"/>
</dbReference>
<accession>A0AAE0G9F5</accession>
<keyword evidence="6" id="KW-0408">Iron</keyword>
<dbReference type="Proteomes" id="UP001190700">
    <property type="component" value="Unassembled WGS sequence"/>
</dbReference>
<keyword evidence="4" id="KW-0223">Dioxygenase</keyword>
<dbReference type="Gene3D" id="2.60.120.620">
    <property type="entry name" value="q2cbj1_9rhob like domain"/>
    <property type="match status" value="1"/>
</dbReference>
<evidence type="ECO:0000313" key="8">
    <source>
        <dbReference type="EMBL" id="KAK3273795.1"/>
    </source>
</evidence>
<evidence type="ECO:0000313" key="9">
    <source>
        <dbReference type="Proteomes" id="UP001190700"/>
    </source>
</evidence>
<evidence type="ECO:0000256" key="3">
    <source>
        <dbReference type="ARBA" id="ARBA00022896"/>
    </source>
</evidence>
<comment type="caution">
    <text evidence="8">The sequence shown here is derived from an EMBL/GenBank/DDBJ whole genome shotgun (WGS) entry which is preliminary data.</text>
</comment>
<keyword evidence="5" id="KW-0560">Oxidoreductase</keyword>
<evidence type="ECO:0000256" key="1">
    <source>
        <dbReference type="ARBA" id="ARBA00001961"/>
    </source>
</evidence>
<dbReference type="InterPro" id="IPR051559">
    <property type="entry name" value="HIF_prolyl_hydroxylases"/>
</dbReference>
<evidence type="ECO:0000256" key="2">
    <source>
        <dbReference type="ARBA" id="ARBA00022723"/>
    </source>
</evidence>
<reference evidence="8 9" key="1">
    <citation type="journal article" date="2015" name="Genome Biol. Evol.">
        <title>Comparative Genomics of a Bacterivorous Green Alga Reveals Evolutionary Causalities and Consequences of Phago-Mixotrophic Mode of Nutrition.</title>
        <authorList>
            <person name="Burns J.A."/>
            <person name="Paasch A."/>
            <person name="Narechania A."/>
            <person name="Kim E."/>
        </authorList>
    </citation>
    <scope>NUCLEOTIDE SEQUENCE [LARGE SCALE GENOMIC DNA]</scope>
    <source>
        <strain evidence="8 9">PLY_AMNH</strain>
    </source>
</reference>
<dbReference type="EMBL" id="LGRX02008253">
    <property type="protein sequence ID" value="KAK3273795.1"/>
    <property type="molecule type" value="Genomic_DNA"/>
</dbReference>
<dbReference type="PANTHER" id="PTHR12907:SF26">
    <property type="entry name" value="HIF PROLYL HYDROXYLASE, ISOFORM C"/>
    <property type="match status" value="1"/>
</dbReference>
<dbReference type="InterPro" id="IPR006620">
    <property type="entry name" value="Pro_4_hyd_alph"/>
</dbReference>
<dbReference type="GO" id="GO:0031418">
    <property type="term" value="F:L-ascorbic acid binding"/>
    <property type="evidence" value="ECO:0007669"/>
    <property type="project" value="UniProtKB-KW"/>
</dbReference>
<name>A0AAE0G9F5_9CHLO</name>
<evidence type="ECO:0000259" key="7">
    <source>
        <dbReference type="PROSITE" id="PS51471"/>
    </source>
</evidence>
<organism evidence="8 9">
    <name type="scientific">Cymbomonas tetramitiformis</name>
    <dbReference type="NCBI Taxonomy" id="36881"/>
    <lineage>
        <taxon>Eukaryota</taxon>
        <taxon>Viridiplantae</taxon>
        <taxon>Chlorophyta</taxon>
        <taxon>Pyramimonadophyceae</taxon>
        <taxon>Pyramimonadales</taxon>
        <taxon>Pyramimonadaceae</taxon>
        <taxon>Cymbomonas</taxon>
    </lineage>
</organism>
<dbReference type="AlphaFoldDB" id="A0AAE0G9F5"/>
<dbReference type="GO" id="GO:0071456">
    <property type="term" value="P:cellular response to hypoxia"/>
    <property type="evidence" value="ECO:0007669"/>
    <property type="project" value="TreeGrafter"/>
</dbReference>
<protein>
    <recommendedName>
        <fullName evidence="7">Fe2OG dioxygenase domain-containing protein</fullName>
    </recommendedName>
</protein>
<dbReference type="SMART" id="SM00702">
    <property type="entry name" value="P4Hc"/>
    <property type="match status" value="1"/>
</dbReference>
<dbReference type="PROSITE" id="PS51471">
    <property type="entry name" value="FE2OG_OXY"/>
    <property type="match status" value="1"/>
</dbReference>
<keyword evidence="3" id="KW-0847">Vitamin C</keyword>
<sequence length="382" mass="40743">MNAENKTENLTKGSQVAAPLDLLASDLANLEVRDTPDEAVLGSIPLPSSLSDDLAETGYSVCGTAAGKTWTSAVREEITSLHAKGLMQKSLNRLATSRAPVADGGSPGHTCEKPGVSELNLIQGGQVVAEEAMAASPVLRSWFHGTNDDCCGGGLTAMLAKLQDGAPWLALTHLDTLKIQFNEGVGGCFPLHRDTQDKTGRKLTAILYLGENWEATHGGELRLLPFPLAPVNVAPRAGQLVLFSSVATLHRVMPAKAAVPRCVVSLWFGSGGLPGGDLETPPTDVSGKLFPWRYPKWIDPDQAEQLAFLRLPKNADMLTKILYAEEMAESIEEAFGKSEGVQAALALHFEEAARTEAAVNKALLELLRETLPLTCPAESYQA</sequence>